<dbReference type="Proteomes" id="UP000050761">
    <property type="component" value="Unassembled WGS sequence"/>
</dbReference>
<dbReference type="InterPro" id="IPR036259">
    <property type="entry name" value="MFS_trans_sf"/>
</dbReference>
<accession>A0A3P7YFU9</accession>
<keyword evidence="3 6" id="KW-0812">Transmembrane</keyword>
<sequence length="393" mass="44378">MIKIDDVELQALGLAKEDIAEEAERQRAESRRRSKSPALETIRKASIHVLQKLGALPKRKDPTFPLYKDTEMDTIPLETCCRRLVTIFETQPREFFQEPKPFSFRDLGRVLLPATETKQEKCAYLFRGASLEETDHRDTITEISRLPEYDPFCPIHGSRRRFARRQHLVTMQHLMTSVDQDDAPESAGYLYNQDFLAKIIRKKKRAMLSGNEKIKVGKVMQKIRSNLLIISVAFLFLFSALNGLSNLQTSVNNELGADSLAVLYLSLAVSSLFVPTYMINRLGCKLTLITAMSVYVFYMAVNIRPSYSSLIPASVLAGVAGSCLWGAKCAYITEMGTRYAHVNIESQNTVIVRFFGYFFMIVHSGQVFGNLLSSFILTAAMKTPDPVDKVYPT</sequence>
<reference evidence="7 8" key="1">
    <citation type="submission" date="2018-11" db="EMBL/GenBank/DDBJ databases">
        <authorList>
            <consortium name="Pathogen Informatics"/>
        </authorList>
    </citation>
    <scope>NUCLEOTIDE SEQUENCE [LARGE SCALE GENOMIC DNA]</scope>
</reference>
<dbReference type="SUPFAM" id="SSF103473">
    <property type="entry name" value="MFS general substrate transporter"/>
    <property type="match status" value="1"/>
</dbReference>
<evidence type="ECO:0000313" key="8">
    <source>
        <dbReference type="Proteomes" id="UP000050761"/>
    </source>
</evidence>
<feature type="transmembrane region" description="Helical" evidence="6">
    <location>
        <begin position="310"/>
        <end position="333"/>
    </location>
</feature>
<keyword evidence="4 6" id="KW-1133">Transmembrane helix</keyword>
<dbReference type="GO" id="GO:0005886">
    <property type="term" value="C:plasma membrane"/>
    <property type="evidence" value="ECO:0007669"/>
    <property type="project" value="TreeGrafter"/>
</dbReference>
<organism evidence="8 9">
    <name type="scientific">Heligmosomoides polygyrus</name>
    <name type="common">Parasitic roundworm</name>
    <dbReference type="NCBI Taxonomy" id="6339"/>
    <lineage>
        <taxon>Eukaryota</taxon>
        <taxon>Metazoa</taxon>
        <taxon>Ecdysozoa</taxon>
        <taxon>Nematoda</taxon>
        <taxon>Chromadorea</taxon>
        <taxon>Rhabditida</taxon>
        <taxon>Rhabditina</taxon>
        <taxon>Rhabditomorpha</taxon>
        <taxon>Strongyloidea</taxon>
        <taxon>Heligmosomidae</taxon>
        <taxon>Heligmosomoides</taxon>
    </lineage>
</organism>
<accession>A0A183FSK3</accession>
<dbReference type="InterPro" id="IPR051951">
    <property type="entry name" value="UNC-93_regulatory"/>
</dbReference>
<evidence type="ECO:0000313" key="7">
    <source>
        <dbReference type="EMBL" id="VDO86850.1"/>
    </source>
</evidence>
<evidence type="ECO:0000256" key="3">
    <source>
        <dbReference type="ARBA" id="ARBA00022692"/>
    </source>
</evidence>
<feature type="transmembrane region" description="Helical" evidence="6">
    <location>
        <begin position="354"/>
        <end position="377"/>
    </location>
</feature>
<protein>
    <submittedName>
        <fullName evidence="9">Potassium channel regulatory protein unc-93</fullName>
    </submittedName>
</protein>
<evidence type="ECO:0000256" key="5">
    <source>
        <dbReference type="ARBA" id="ARBA00023136"/>
    </source>
</evidence>
<comment type="similarity">
    <text evidence="2">Belongs to the unc-93 family.</text>
</comment>
<feature type="transmembrane region" description="Helical" evidence="6">
    <location>
        <begin position="261"/>
        <end position="279"/>
    </location>
</feature>
<dbReference type="GO" id="GO:0043266">
    <property type="term" value="P:regulation of potassium ion transport"/>
    <property type="evidence" value="ECO:0007669"/>
    <property type="project" value="TreeGrafter"/>
</dbReference>
<keyword evidence="8" id="KW-1185">Reference proteome</keyword>
<dbReference type="PANTHER" id="PTHR19444:SF13">
    <property type="entry name" value="PROTEIN UNC-93 HOMOLOG A"/>
    <property type="match status" value="1"/>
</dbReference>
<proteinExistence type="inferred from homology"/>
<gene>
    <name evidence="7" type="ORF">HPBE_LOCUS10937</name>
</gene>
<evidence type="ECO:0000256" key="1">
    <source>
        <dbReference type="ARBA" id="ARBA00004141"/>
    </source>
</evidence>
<feature type="transmembrane region" description="Helical" evidence="6">
    <location>
        <begin position="286"/>
        <end position="304"/>
    </location>
</feature>
<evidence type="ECO:0000256" key="6">
    <source>
        <dbReference type="SAM" id="Phobius"/>
    </source>
</evidence>
<dbReference type="GO" id="GO:0006937">
    <property type="term" value="P:regulation of muscle contraction"/>
    <property type="evidence" value="ECO:0007669"/>
    <property type="project" value="TreeGrafter"/>
</dbReference>
<dbReference type="WBParaSite" id="HPBE_0001093601-mRNA-1">
    <property type="protein sequence ID" value="HPBE_0001093601-mRNA-1"/>
    <property type="gene ID" value="HPBE_0001093601"/>
</dbReference>
<feature type="transmembrane region" description="Helical" evidence="6">
    <location>
        <begin position="223"/>
        <end position="241"/>
    </location>
</feature>
<dbReference type="AlphaFoldDB" id="A0A183FSK3"/>
<evidence type="ECO:0000256" key="4">
    <source>
        <dbReference type="ARBA" id="ARBA00022989"/>
    </source>
</evidence>
<dbReference type="GO" id="GO:0055120">
    <property type="term" value="C:striated muscle dense body"/>
    <property type="evidence" value="ECO:0007669"/>
    <property type="project" value="TreeGrafter"/>
</dbReference>
<evidence type="ECO:0000313" key="9">
    <source>
        <dbReference type="WBParaSite" id="HPBE_0001093601-mRNA-1"/>
    </source>
</evidence>
<evidence type="ECO:0000256" key="2">
    <source>
        <dbReference type="ARBA" id="ARBA00009172"/>
    </source>
</evidence>
<dbReference type="InterPro" id="IPR010291">
    <property type="entry name" value="Ion_channel_UNC-93"/>
</dbReference>
<dbReference type="EMBL" id="UZAH01026930">
    <property type="protein sequence ID" value="VDO86850.1"/>
    <property type="molecule type" value="Genomic_DNA"/>
</dbReference>
<dbReference type="GO" id="GO:0015459">
    <property type="term" value="F:potassium channel regulator activity"/>
    <property type="evidence" value="ECO:0007669"/>
    <property type="project" value="TreeGrafter"/>
</dbReference>
<name>A0A183FSK3_HELPZ</name>
<dbReference type="PANTHER" id="PTHR19444">
    <property type="entry name" value="UNC-93 RELATED"/>
    <property type="match status" value="1"/>
</dbReference>
<reference evidence="9" key="2">
    <citation type="submission" date="2019-09" db="UniProtKB">
        <authorList>
            <consortium name="WormBaseParasite"/>
        </authorList>
    </citation>
    <scope>IDENTIFICATION</scope>
</reference>
<keyword evidence="5 6" id="KW-0472">Membrane</keyword>
<comment type="subcellular location">
    <subcellularLocation>
        <location evidence="1">Membrane</location>
        <topology evidence="1">Multi-pass membrane protein</topology>
    </subcellularLocation>
</comment>
<dbReference type="OrthoDB" id="47330at2759"/>
<dbReference type="Pfam" id="PF05978">
    <property type="entry name" value="UNC-93"/>
    <property type="match status" value="1"/>
</dbReference>